<keyword evidence="2" id="KW-1185">Reference proteome</keyword>
<dbReference type="PANTHER" id="PTHR47413:SF2">
    <property type="entry name" value="LIPASE-LIKE PAD4"/>
    <property type="match status" value="1"/>
</dbReference>
<organism evidence="1 2">
    <name type="scientific">Corchorus capsularis</name>
    <name type="common">Jute</name>
    <dbReference type="NCBI Taxonomy" id="210143"/>
    <lineage>
        <taxon>Eukaryota</taxon>
        <taxon>Viridiplantae</taxon>
        <taxon>Streptophyta</taxon>
        <taxon>Embryophyta</taxon>
        <taxon>Tracheophyta</taxon>
        <taxon>Spermatophyta</taxon>
        <taxon>Magnoliopsida</taxon>
        <taxon>eudicotyledons</taxon>
        <taxon>Gunneridae</taxon>
        <taxon>Pentapetalae</taxon>
        <taxon>rosids</taxon>
        <taxon>malvids</taxon>
        <taxon>Malvales</taxon>
        <taxon>Malvaceae</taxon>
        <taxon>Grewioideae</taxon>
        <taxon>Apeibeae</taxon>
        <taxon>Corchorus</taxon>
    </lineage>
</organism>
<dbReference type="OMA" id="LCSIANM"/>
<dbReference type="Gramene" id="OMO95920">
    <property type="protein sequence ID" value="OMO95920"/>
    <property type="gene ID" value="CCACVL1_05176"/>
</dbReference>
<accession>A0A1R3JMB3</accession>
<dbReference type="EMBL" id="AWWV01007553">
    <property type="protein sequence ID" value="OMO95920.1"/>
    <property type="molecule type" value="Genomic_DNA"/>
</dbReference>
<sequence length="92" mass="10293">MSETLAAFLASTPLLEESWRLCSIANMTFPESYVVEQIGNVTYVAFSGRQMDSGFDHSENLVRLDAEDGGLFAPLYRHSETEEPIKVHHGML</sequence>
<dbReference type="PANTHER" id="PTHR47413">
    <property type="entry name" value="LIPASE-LIKE PAD4"/>
    <property type="match status" value="1"/>
</dbReference>
<dbReference type="OrthoDB" id="426718at2759"/>
<dbReference type="Proteomes" id="UP000188268">
    <property type="component" value="Unassembled WGS sequence"/>
</dbReference>
<name>A0A1R3JMB3_COCAP</name>
<dbReference type="AlphaFoldDB" id="A0A1R3JMB3"/>
<evidence type="ECO:0000313" key="2">
    <source>
        <dbReference type="Proteomes" id="UP000188268"/>
    </source>
</evidence>
<reference evidence="1 2" key="1">
    <citation type="submission" date="2013-09" db="EMBL/GenBank/DDBJ databases">
        <title>Corchorus capsularis genome sequencing.</title>
        <authorList>
            <person name="Alam M."/>
            <person name="Haque M.S."/>
            <person name="Islam M.S."/>
            <person name="Emdad E.M."/>
            <person name="Islam M.M."/>
            <person name="Ahmed B."/>
            <person name="Halim A."/>
            <person name="Hossen Q.M.M."/>
            <person name="Hossain M.Z."/>
            <person name="Ahmed R."/>
            <person name="Khan M.M."/>
            <person name="Islam R."/>
            <person name="Rashid M.M."/>
            <person name="Khan S.A."/>
            <person name="Rahman M.S."/>
            <person name="Alam M."/>
        </authorList>
    </citation>
    <scope>NUCLEOTIDE SEQUENCE [LARGE SCALE GENOMIC DNA]</scope>
    <source>
        <strain evidence="2">cv. CVL-1</strain>
        <tissue evidence="1">Whole seedling</tissue>
    </source>
</reference>
<protein>
    <submittedName>
        <fullName evidence="1">Uncharacterized protein</fullName>
    </submittedName>
</protein>
<evidence type="ECO:0000313" key="1">
    <source>
        <dbReference type="EMBL" id="OMO95920.1"/>
    </source>
</evidence>
<comment type="caution">
    <text evidence="1">The sequence shown here is derived from an EMBL/GenBank/DDBJ whole genome shotgun (WGS) entry which is preliminary data.</text>
</comment>
<gene>
    <name evidence="1" type="ORF">CCACVL1_05176</name>
</gene>
<proteinExistence type="predicted"/>